<dbReference type="NCBIfam" id="TIGR01563">
    <property type="entry name" value="gp16_SPP1"/>
    <property type="match status" value="1"/>
</dbReference>
<dbReference type="EMBL" id="JBHLSS010000094">
    <property type="protein sequence ID" value="MFC0710712.1"/>
    <property type="molecule type" value="Genomic_DNA"/>
</dbReference>
<name>A0ABV6SMF2_AZOPA</name>
<dbReference type="RefSeq" id="WP_376947075.1">
    <property type="nucleotide sequence ID" value="NZ_JBHLSS010000094.1"/>
</dbReference>
<organism evidence="1 2">
    <name type="scientific">Azorhizophilus paspali</name>
    <name type="common">Azotobacter paspali</name>
    <dbReference type="NCBI Taxonomy" id="69963"/>
    <lineage>
        <taxon>Bacteria</taxon>
        <taxon>Pseudomonadati</taxon>
        <taxon>Pseudomonadota</taxon>
        <taxon>Gammaproteobacteria</taxon>
        <taxon>Pseudomonadales</taxon>
        <taxon>Pseudomonadaceae</taxon>
        <taxon>Azorhizophilus</taxon>
    </lineage>
</organism>
<dbReference type="Pfam" id="PF05521">
    <property type="entry name" value="Phage_HCP"/>
    <property type="match status" value="1"/>
</dbReference>
<dbReference type="Proteomes" id="UP001589891">
    <property type="component" value="Unassembled WGS sequence"/>
</dbReference>
<accession>A0ABV6SMF2</accession>
<evidence type="ECO:0000313" key="1">
    <source>
        <dbReference type="EMBL" id="MFC0710712.1"/>
    </source>
</evidence>
<keyword evidence="2" id="KW-1185">Reference proteome</keyword>
<protein>
    <submittedName>
        <fullName evidence="1">Phage head closure protein</fullName>
    </submittedName>
</protein>
<evidence type="ECO:0000313" key="2">
    <source>
        <dbReference type="Proteomes" id="UP001589891"/>
    </source>
</evidence>
<comment type="caution">
    <text evidence="1">The sequence shown here is derived from an EMBL/GenBank/DDBJ whole genome shotgun (WGS) entry which is preliminary data.</text>
</comment>
<dbReference type="Gene3D" id="2.40.10.270">
    <property type="entry name" value="Bacteriophage SPP1 head-tail adaptor protein"/>
    <property type="match status" value="1"/>
</dbReference>
<sequence length="113" mass="12473">MALAAGRLRHRVDIQARQQTQDPFTGEIIDNWVTIWPSVPAAVEPLSAREFIAAQAVQSEVSARITIRYRDGLDASMRIVHRGKIYNPAGWLSDKESGLEYLSAPVSQGVNQG</sequence>
<proteinExistence type="predicted"/>
<dbReference type="InterPro" id="IPR008767">
    <property type="entry name" value="Phage_SPP1_head-tail_adaptor"/>
</dbReference>
<dbReference type="InterPro" id="IPR038666">
    <property type="entry name" value="SSP1_head-tail_sf"/>
</dbReference>
<gene>
    <name evidence="1" type="ORF">ACFFGX_14540</name>
</gene>
<reference evidence="1 2" key="1">
    <citation type="submission" date="2024-09" db="EMBL/GenBank/DDBJ databases">
        <authorList>
            <person name="Sun Q."/>
            <person name="Mori K."/>
        </authorList>
    </citation>
    <scope>NUCLEOTIDE SEQUENCE [LARGE SCALE GENOMIC DNA]</scope>
    <source>
        <strain evidence="1 2">NCAIM B.01794</strain>
    </source>
</reference>